<evidence type="ECO:0000313" key="3">
    <source>
        <dbReference type="Proteomes" id="UP000015531"/>
    </source>
</evidence>
<name>T0HED0_9SPHN</name>
<gene>
    <name evidence="2" type="ORF">RLDS_23375</name>
</gene>
<feature type="domain" description="Transcriptional regulator-like" evidence="1">
    <location>
        <begin position="13"/>
        <end position="63"/>
    </location>
</feature>
<accession>T0HED0</accession>
<dbReference type="PATRIC" id="fig|1331060.3.peg.4525"/>
<organism evidence="2 3">
    <name type="scientific">Sphingobium lactosutens DS20</name>
    <dbReference type="NCBI Taxonomy" id="1331060"/>
    <lineage>
        <taxon>Bacteria</taxon>
        <taxon>Pseudomonadati</taxon>
        <taxon>Pseudomonadota</taxon>
        <taxon>Alphaproteobacteria</taxon>
        <taxon>Sphingomonadales</taxon>
        <taxon>Sphingomonadaceae</taxon>
        <taxon>Sphingobium</taxon>
    </lineage>
</organism>
<dbReference type="Proteomes" id="UP000015531">
    <property type="component" value="Unassembled WGS sequence"/>
</dbReference>
<sequence length="72" mass="8263">MQVMPRKLDTERQALDFAGFAQEFLRRNPTYRSQYEMVMRGPEGDRATPGRETMARFWGLDFPMCPGSIGCG</sequence>
<reference evidence="2 3" key="1">
    <citation type="journal article" date="2013" name="Genome Announc.">
        <title>Draft Genome Sequence of Sphingobium lactosutens Strain DS20T, Isolated from a Hexachlorocyclohexane Dumpsite.</title>
        <authorList>
            <person name="Kumar R."/>
            <person name="Dwivedi V."/>
            <person name="Negi V."/>
            <person name="Khurana J.P."/>
            <person name="Lal R."/>
        </authorList>
    </citation>
    <scope>NUCLEOTIDE SEQUENCE [LARGE SCALE GENOMIC DNA]</scope>
    <source>
        <strain evidence="2 3">DS20</strain>
    </source>
</reference>
<dbReference type="AlphaFoldDB" id="T0HED0"/>
<evidence type="ECO:0000259" key="1">
    <source>
        <dbReference type="Pfam" id="PF20109"/>
    </source>
</evidence>
<protein>
    <recommendedName>
        <fullName evidence="1">Transcriptional regulator-like domain-containing protein</fullName>
    </recommendedName>
</protein>
<proteinExistence type="predicted"/>
<comment type="caution">
    <text evidence="2">The sequence shown here is derived from an EMBL/GenBank/DDBJ whole genome shotgun (WGS) entry which is preliminary data.</text>
</comment>
<dbReference type="InterPro" id="IPR045465">
    <property type="entry name" value="Trans_reg_dom"/>
</dbReference>
<evidence type="ECO:0000313" key="2">
    <source>
        <dbReference type="EMBL" id="EQB11347.1"/>
    </source>
</evidence>
<dbReference type="EMBL" id="ATDP01000107">
    <property type="protein sequence ID" value="EQB11347.1"/>
    <property type="molecule type" value="Genomic_DNA"/>
</dbReference>
<dbReference type="eggNOG" id="ENOG5031B9E">
    <property type="taxonomic scope" value="Bacteria"/>
</dbReference>
<keyword evidence="3" id="KW-1185">Reference proteome</keyword>
<dbReference type="Pfam" id="PF20109">
    <property type="entry name" value="Trans_reg_dom"/>
    <property type="match status" value="1"/>
</dbReference>